<evidence type="ECO:0000259" key="1">
    <source>
        <dbReference type="Pfam" id="PF11907"/>
    </source>
</evidence>
<dbReference type="Pfam" id="PF11907">
    <property type="entry name" value="DUF3427"/>
    <property type="match status" value="1"/>
</dbReference>
<feature type="domain" description="HNH nuclease" evidence="2">
    <location>
        <begin position="161"/>
        <end position="210"/>
    </location>
</feature>
<accession>A0A942I4B0</accession>
<organism evidence="3 4">
    <name type="scientific">Pseudaminobacter soli</name>
    <name type="common">ex Zhang et al. 2022</name>
    <dbReference type="NCBI Taxonomy" id="2831468"/>
    <lineage>
        <taxon>Bacteria</taxon>
        <taxon>Pseudomonadati</taxon>
        <taxon>Pseudomonadota</taxon>
        <taxon>Alphaproteobacteria</taxon>
        <taxon>Hyphomicrobiales</taxon>
        <taxon>Phyllobacteriaceae</taxon>
        <taxon>Pseudaminobacter</taxon>
    </lineage>
</organism>
<comment type="caution">
    <text evidence="3">The sequence shown here is derived from an EMBL/GenBank/DDBJ whole genome shotgun (WGS) entry which is preliminary data.</text>
</comment>
<reference evidence="3" key="1">
    <citation type="submission" date="2021-04" db="EMBL/GenBank/DDBJ databases">
        <title>Pseudaminobacter soli sp. nov., isolated from paddy soil contaminated by heavy metals.</title>
        <authorList>
            <person name="Zhang K."/>
        </authorList>
    </citation>
    <scope>NUCLEOTIDE SEQUENCE</scope>
    <source>
        <strain evidence="3">19-2017</strain>
    </source>
</reference>
<dbReference type="InterPro" id="IPR003615">
    <property type="entry name" value="HNH_nuc"/>
</dbReference>
<dbReference type="EMBL" id="JAGWCR010000034">
    <property type="protein sequence ID" value="MBS3652592.1"/>
    <property type="molecule type" value="Genomic_DNA"/>
</dbReference>
<dbReference type="Proteomes" id="UP000680348">
    <property type="component" value="Unassembled WGS sequence"/>
</dbReference>
<protein>
    <submittedName>
        <fullName evidence="3">DUF3427 domain-containing protein</fullName>
    </submittedName>
</protein>
<evidence type="ECO:0000259" key="2">
    <source>
        <dbReference type="Pfam" id="PF13391"/>
    </source>
</evidence>
<name>A0A942I4B0_9HYPH</name>
<dbReference type="Pfam" id="PF13391">
    <property type="entry name" value="HNH_2"/>
    <property type="match status" value="1"/>
</dbReference>
<dbReference type="InterPro" id="IPR021835">
    <property type="entry name" value="DUF3427"/>
</dbReference>
<feature type="domain" description="DUF3427" evidence="1">
    <location>
        <begin position="12"/>
        <end position="99"/>
    </location>
</feature>
<proteinExistence type="predicted"/>
<gene>
    <name evidence="3" type="ORF">KEU06_28865</name>
</gene>
<evidence type="ECO:0000313" key="4">
    <source>
        <dbReference type="Proteomes" id="UP000680348"/>
    </source>
</evidence>
<sequence length="264" mass="30722">MFEVTDATINTGVFQPKGTNSVWLFVTREKSRDRTQYKDRLEGDTLHWQGQRTGRSDYKIVEHRKRDLELLLFYRERKYEHTGAAFRYEGRFRYVSHSESRPTNFILQRIPSSESKFAFEVEPFDPISVEDGRERTLRMVAQRQGQGAFRTELLEAYGACCAITGCRTPHVLEAAHIHPYRGTTTNHVTNGLLLRADLHTLFDLGLIAVNPELQIMVSPELEDSIYWELEGQRLKLPMREDWHPSSAALAWHRNNLARWAVEET</sequence>
<dbReference type="AlphaFoldDB" id="A0A942I4B0"/>
<keyword evidence="4" id="KW-1185">Reference proteome</keyword>
<evidence type="ECO:0000313" key="3">
    <source>
        <dbReference type="EMBL" id="MBS3652592.1"/>
    </source>
</evidence>